<dbReference type="Gramene" id="MELO3C035371.2.1">
    <property type="protein sequence ID" value="MELO3C035371.2.1"/>
    <property type="gene ID" value="MELO3C035371.2"/>
</dbReference>
<dbReference type="EnsemblPlants" id="MELO3C035371.2.1">
    <property type="protein sequence ID" value="MELO3C035371.2.1"/>
    <property type="gene ID" value="MELO3C035371.2"/>
</dbReference>
<organism evidence="1">
    <name type="scientific">Cucumis melo</name>
    <name type="common">Muskmelon</name>
    <dbReference type="NCBI Taxonomy" id="3656"/>
    <lineage>
        <taxon>Eukaryota</taxon>
        <taxon>Viridiplantae</taxon>
        <taxon>Streptophyta</taxon>
        <taxon>Embryophyta</taxon>
        <taxon>Tracheophyta</taxon>
        <taxon>Spermatophyta</taxon>
        <taxon>Magnoliopsida</taxon>
        <taxon>eudicotyledons</taxon>
        <taxon>Gunneridae</taxon>
        <taxon>Pentapetalae</taxon>
        <taxon>rosids</taxon>
        <taxon>fabids</taxon>
        <taxon>Cucurbitales</taxon>
        <taxon>Cucurbitaceae</taxon>
        <taxon>Benincaseae</taxon>
        <taxon>Cucumis</taxon>
    </lineage>
</organism>
<protein>
    <submittedName>
        <fullName evidence="1">Uncharacterized protein</fullName>
    </submittedName>
</protein>
<dbReference type="AlphaFoldDB" id="A0A9I9ELH7"/>
<reference evidence="1" key="1">
    <citation type="submission" date="2023-03" db="UniProtKB">
        <authorList>
            <consortium name="EnsemblPlants"/>
        </authorList>
    </citation>
    <scope>IDENTIFICATION</scope>
</reference>
<proteinExistence type="predicted"/>
<name>A0A9I9ELH7_CUCME</name>
<evidence type="ECO:0000313" key="1">
    <source>
        <dbReference type="EnsemblPlants" id="MELO3C035371.2.1"/>
    </source>
</evidence>
<sequence length="32" mass="3813">MDRLDHILDLLVLRLPVWNKMVTLKKVKAESH</sequence>
<accession>A0A9I9ELH7</accession>